<dbReference type="OrthoDB" id="2441166at2759"/>
<name>A0A9P6J274_MORAP</name>
<organism evidence="1 2">
    <name type="scientific">Mortierella alpina</name>
    <name type="common">Oleaginous fungus</name>
    <name type="synonym">Mortierella renispora</name>
    <dbReference type="NCBI Taxonomy" id="64518"/>
    <lineage>
        <taxon>Eukaryota</taxon>
        <taxon>Fungi</taxon>
        <taxon>Fungi incertae sedis</taxon>
        <taxon>Mucoromycota</taxon>
        <taxon>Mortierellomycotina</taxon>
        <taxon>Mortierellomycetes</taxon>
        <taxon>Mortierellales</taxon>
        <taxon>Mortierellaceae</taxon>
        <taxon>Mortierella</taxon>
    </lineage>
</organism>
<reference evidence="1" key="1">
    <citation type="journal article" date="2020" name="Fungal Divers.">
        <title>Resolving the Mortierellaceae phylogeny through synthesis of multi-gene phylogenetics and phylogenomics.</title>
        <authorList>
            <person name="Vandepol N."/>
            <person name="Liber J."/>
            <person name="Desiro A."/>
            <person name="Na H."/>
            <person name="Kennedy M."/>
            <person name="Barry K."/>
            <person name="Grigoriev I.V."/>
            <person name="Miller A.N."/>
            <person name="O'Donnell K."/>
            <person name="Stajich J.E."/>
            <person name="Bonito G."/>
        </authorList>
    </citation>
    <scope>NUCLEOTIDE SEQUENCE</scope>
    <source>
        <strain evidence="1">CK1249</strain>
    </source>
</reference>
<comment type="caution">
    <text evidence="1">The sequence shown here is derived from an EMBL/GenBank/DDBJ whole genome shotgun (WGS) entry which is preliminary data.</text>
</comment>
<proteinExistence type="predicted"/>
<dbReference type="AlphaFoldDB" id="A0A9P6J274"/>
<evidence type="ECO:0000313" key="2">
    <source>
        <dbReference type="Proteomes" id="UP000738359"/>
    </source>
</evidence>
<evidence type="ECO:0000313" key="1">
    <source>
        <dbReference type="EMBL" id="KAF9958199.1"/>
    </source>
</evidence>
<sequence>GLLPWCRLVGPRCDRAPVFTDRKNRGSALASVVQHCANSANFKPAELGVHISPSYYTEFVLLLSSFPALKKTASEVVGLDLIGTKKQLVGEIKYLYDQFDKEEDYPVDRQVAKNFGRLIPKTLDHPDQKRWLLSQVGIYKVRYADKYRIELARVTLRLSEDSKTRKVKIDEQRTTLSRDVFTVNTQWITEHAELLAERLKTVNVEQAVAFLTTKARRHEDLFEEQVFFCDDSEKTQYDFYGRSRFNLQ</sequence>
<keyword evidence="2" id="KW-1185">Reference proteome</keyword>
<dbReference type="Proteomes" id="UP000738359">
    <property type="component" value="Unassembled WGS sequence"/>
</dbReference>
<dbReference type="EMBL" id="JAAAHY010000741">
    <property type="protein sequence ID" value="KAF9958199.1"/>
    <property type="molecule type" value="Genomic_DNA"/>
</dbReference>
<accession>A0A9P6J274</accession>
<feature type="non-terminal residue" evidence="1">
    <location>
        <position position="1"/>
    </location>
</feature>
<protein>
    <submittedName>
        <fullName evidence="1">Uncharacterized protein</fullName>
    </submittedName>
</protein>
<gene>
    <name evidence="1" type="ORF">BGZ70_009287</name>
</gene>